<evidence type="ECO:0000256" key="9">
    <source>
        <dbReference type="ARBA" id="ARBA00023157"/>
    </source>
</evidence>
<dbReference type="FunFam" id="2.10.25.10:FF:000005">
    <property type="entry name" value="Fibrillin 2"/>
    <property type="match status" value="2"/>
</dbReference>
<dbReference type="InterPro" id="IPR013106">
    <property type="entry name" value="Ig_V-set"/>
</dbReference>
<dbReference type="InterPro" id="IPR036179">
    <property type="entry name" value="Ig-like_dom_sf"/>
</dbReference>
<dbReference type="FunFam" id="2.60.40.10:FF:000130">
    <property type="entry name" value="Hemicentin 1"/>
    <property type="match status" value="6"/>
</dbReference>
<dbReference type="GO" id="GO:0007411">
    <property type="term" value="P:axon guidance"/>
    <property type="evidence" value="ECO:0007669"/>
    <property type="project" value="TreeGrafter"/>
</dbReference>
<dbReference type="FunFam" id="2.60.40.10:FF:000285">
    <property type="entry name" value="Hemicentin 1"/>
    <property type="match status" value="3"/>
</dbReference>
<dbReference type="FunFam" id="2.20.100.10:FF:000007">
    <property type="entry name" value="Thrombospondin 1"/>
    <property type="match status" value="1"/>
</dbReference>
<evidence type="ECO:0000259" key="15">
    <source>
        <dbReference type="PROSITE" id="PS50835"/>
    </source>
</evidence>
<dbReference type="GO" id="GO:0005886">
    <property type="term" value="C:plasma membrane"/>
    <property type="evidence" value="ECO:0007669"/>
    <property type="project" value="TreeGrafter"/>
</dbReference>
<dbReference type="EMBL" id="SRMA01027345">
    <property type="protein sequence ID" value="TRY54402.1"/>
    <property type="molecule type" value="Genomic_DNA"/>
</dbReference>
<dbReference type="CDD" id="cd00054">
    <property type="entry name" value="EGF_CA"/>
    <property type="match status" value="8"/>
</dbReference>
<feature type="domain" description="EGF-like" evidence="14">
    <location>
        <begin position="3841"/>
        <end position="3881"/>
    </location>
</feature>
<dbReference type="FunFam" id="2.10.25.10:FF:000385">
    <property type="entry name" value="Hemicentin 1"/>
    <property type="match status" value="1"/>
</dbReference>
<feature type="domain" description="Ig-like" evidence="15">
    <location>
        <begin position="2245"/>
        <end position="2330"/>
    </location>
</feature>
<dbReference type="CDD" id="cd00096">
    <property type="entry name" value="Ig"/>
    <property type="match status" value="5"/>
</dbReference>
<dbReference type="InterPro" id="IPR036383">
    <property type="entry name" value="TSP1_rpt_sf"/>
</dbReference>
<evidence type="ECO:0008006" key="19">
    <source>
        <dbReference type="Google" id="ProtNLM"/>
    </source>
</evidence>
<dbReference type="GO" id="GO:0070593">
    <property type="term" value="P:dendrite self-avoidance"/>
    <property type="evidence" value="ECO:0007669"/>
    <property type="project" value="TreeGrafter"/>
</dbReference>
<dbReference type="FunFam" id="2.10.25.10:FF:000352">
    <property type="entry name" value="Hemicentin 1"/>
    <property type="match status" value="1"/>
</dbReference>
<keyword evidence="7" id="KW-0677">Repeat</keyword>
<feature type="domain" description="Ig-like" evidence="15">
    <location>
        <begin position="1497"/>
        <end position="1585"/>
    </location>
</feature>
<dbReference type="CDD" id="cd00198">
    <property type="entry name" value="vWFA"/>
    <property type="match status" value="1"/>
</dbReference>
<feature type="domain" description="EGF-like" evidence="14">
    <location>
        <begin position="3693"/>
        <end position="3732"/>
    </location>
</feature>
<name>A0A553MML2_9TELE</name>
<dbReference type="FunFam" id="2.60.40.10:FF:000706">
    <property type="entry name" value="Hemicentin 1"/>
    <property type="match status" value="1"/>
</dbReference>
<dbReference type="PANTHER" id="PTHR10075:SF100">
    <property type="entry name" value="FASCICLIN-2"/>
    <property type="match status" value="1"/>
</dbReference>
<dbReference type="Proteomes" id="UP000316079">
    <property type="component" value="Unassembled WGS sequence"/>
</dbReference>
<organism evidence="17 18">
    <name type="scientific">Danionella cerebrum</name>
    <dbReference type="NCBI Taxonomy" id="2873325"/>
    <lineage>
        <taxon>Eukaryota</taxon>
        <taxon>Metazoa</taxon>
        <taxon>Chordata</taxon>
        <taxon>Craniata</taxon>
        <taxon>Vertebrata</taxon>
        <taxon>Euteleostomi</taxon>
        <taxon>Actinopterygii</taxon>
        <taxon>Neopterygii</taxon>
        <taxon>Teleostei</taxon>
        <taxon>Ostariophysi</taxon>
        <taxon>Cypriniformes</taxon>
        <taxon>Danionidae</taxon>
        <taxon>Danioninae</taxon>
        <taxon>Danionella</taxon>
    </lineage>
</organism>
<dbReference type="InterPro" id="IPR009030">
    <property type="entry name" value="Growth_fac_rcpt_cys_sf"/>
</dbReference>
<dbReference type="OrthoDB" id="5985519at2759"/>
<dbReference type="InterPro" id="IPR009017">
    <property type="entry name" value="GFP"/>
</dbReference>
<keyword evidence="11" id="KW-0393">Immunoglobulin domain</keyword>
<dbReference type="InterPro" id="IPR000884">
    <property type="entry name" value="TSP1_rpt"/>
</dbReference>
<dbReference type="FunFam" id="2.60.40.10:FF:000503">
    <property type="entry name" value="Hemicentin 1"/>
    <property type="match status" value="2"/>
</dbReference>
<dbReference type="SMART" id="SM00406">
    <property type="entry name" value="IGv"/>
    <property type="match status" value="12"/>
</dbReference>
<evidence type="ECO:0000256" key="8">
    <source>
        <dbReference type="ARBA" id="ARBA00022837"/>
    </source>
</evidence>
<evidence type="ECO:0000256" key="4">
    <source>
        <dbReference type="ARBA" id="ARBA00022536"/>
    </source>
</evidence>
<dbReference type="SUPFAM" id="SSF57196">
    <property type="entry name" value="EGF/Laminin"/>
    <property type="match status" value="4"/>
</dbReference>
<evidence type="ECO:0000256" key="5">
    <source>
        <dbReference type="ARBA" id="ARBA00022606"/>
    </source>
</evidence>
<feature type="domain" description="Ig-like" evidence="15">
    <location>
        <begin position="1309"/>
        <end position="1397"/>
    </location>
</feature>
<feature type="domain" description="Ig-like" evidence="15">
    <location>
        <begin position="3044"/>
        <end position="3130"/>
    </location>
</feature>
<dbReference type="SUPFAM" id="SSF54511">
    <property type="entry name" value="GFP-like"/>
    <property type="match status" value="1"/>
</dbReference>
<dbReference type="SMART" id="SM00179">
    <property type="entry name" value="EGF_CA"/>
    <property type="match status" value="8"/>
</dbReference>
<feature type="domain" description="Ig-like" evidence="15">
    <location>
        <begin position="1218"/>
        <end position="1304"/>
    </location>
</feature>
<dbReference type="SMART" id="SM00682">
    <property type="entry name" value="G2F"/>
    <property type="match status" value="1"/>
</dbReference>
<keyword evidence="10" id="KW-0325">Glycoprotein</keyword>
<dbReference type="Gene3D" id="3.40.50.410">
    <property type="entry name" value="von Willebrand factor, type A domain"/>
    <property type="match status" value="1"/>
</dbReference>
<dbReference type="FunFam" id="3.40.50.410:FF:000032">
    <property type="entry name" value="Hemicentin 1"/>
    <property type="match status" value="1"/>
</dbReference>
<feature type="domain" description="Ig-like" evidence="15">
    <location>
        <begin position="2432"/>
        <end position="2521"/>
    </location>
</feature>
<feature type="domain" description="Ig-like" evidence="15">
    <location>
        <begin position="2524"/>
        <end position="2612"/>
    </location>
</feature>
<evidence type="ECO:0000256" key="10">
    <source>
        <dbReference type="ARBA" id="ARBA00023180"/>
    </source>
</evidence>
<keyword evidence="5" id="KW-0716">Sensory transduction</keyword>
<feature type="domain" description="Ig-like" evidence="15">
    <location>
        <begin position="2339"/>
        <end position="2427"/>
    </location>
</feature>
<dbReference type="PROSITE" id="PS50835">
    <property type="entry name" value="IG_LIKE"/>
    <property type="match status" value="30"/>
</dbReference>
<keyword evidence="4 12" id="KW-0245">EGF-like domain</keyword>
<feature type="domain" description="Ig-like" evidence="15">
    <location>
        <begin position="1712"/>
        <end position="1799"/>
    </location>
</feature>
<dbReference type="PROSITE" id="PS01186">
    <property type="entry name" value="EGF_2"/>
    <property type="match status" value="3"/>
</dbReference>
<evidence type="ECO:0000256" key="2">
    <source>
        <dbReference type="ARBA" id="ARBA00022525"/>
    </source>
</evidence>
<evidence type="ECO:0000313" key="18">
    <source>
        <dbReference type="Proteomes" id="UP000316079"/>
    </source>
</evidence>
<feature type="domain" description="Ig-like" evidence="15">
    <location>
        <begin position="2772"/>
        <end position="2859"/>
    </location>
</feature>
<dbReference type="Pfam" id="PF07474">
    <property type="entry name" value="G2F"/>
    <property type="match status" value="1"/>
</dbReference>
<feature type="domain" description="Ig-like" evidence="15">
    <location>
        <begin position="710"/>
        <end position="782"/>
    </location>
</feature>
<feature type="domain" description="Ig-like" evidence="15">
    <location>
        <begin position="2616"/>
        <end position="2689"/>
    </location>
</feature>
<feature type="signal peptide" evidence="13">
    <location>
        <begin position="1"/>
        <end position="21"/>
    </location>
</feature>
<proteinExistence type="predicted"/>
<dbReference type="SMART" id="SM00408">
    <property type="entry name" value="IGc2"/>
    <property type="match status" value="32"/>
</dbReference>
<dbReference type="Pfam" id="PF23560">
    <property type="entry name" value="GBD_Hemicentin"/>
    <property type="match status" value="1"/>
</dbReference>
<comment type="subcellular location">
    <subcellularLocation>
        <location evidence="1">Secreted</location>
        <location evidence="1">Extracellular space</location>
        <location evidence="1">Extracellular matrix</location>
    </subcellularLocation>
</comment>
<evidence type="ECO:0000256" key="11">
    <source>
        <dbReference type="ARBA" id="ARBA00023319"/>
    </source>
</evidence>
<dbReference type="Pfam" id="PF07679">
    <property type="entry name" value="I-set"/>
    <property type="match status" value="17"/>
</dbReference>
<feature type="domain" description="Ig-like" evidence="15">
    <location>
        <begin position="2057"/>
        <end position="2143"/>
    </location>
</feature>
<feature type="domain" description="Ig-like" evidence="15">
    <location>
        <begin position="2953"/>
        <end position="3039"/>
    </location>
</feature>
<dbReference type="InterPro" id="IPR049883">
    <property type="entry name" value="NOTCH1_EGF-like"/>
</dbReference>
<feature type="domain" description="Ig-like" evidence="15">
    <location>
        <begin position="1590"/>
        <end position="1683"/>
    </location>
</feature>
<gene>
    <name evidence="17" type="ORF">DNTS_023681</name>
</gene>
<dbReference type="InterPro" id="IPR000152">
    <property type="entry name" value="EGF-type_Asp/Asn_hydroxyl_site"/>
</dbReference>
<feature type="domain" description="EGF-like" evidence="14">
    <location>
        <begin position="3608"/>
        <end position="3647"/>
    </location>
</feature>
<dbReference type="Gene3D" id="2.60.40.10">
    <property type="entry name" value="Immunoglobulins"/>
    <property type="match status" value="30"/>
</dbReference>
<dbReference type="SUPFAM" id="SSF57184">
    <property type="entry name" value="Growth factor receptor domain"/>
    <property type="match status" value="1"/>
</dbReference>
<comment type="caution">
    <text evidence="12">Lacks conserved residue(s) required for the propagation of feature annotation.</text>
</comment>
<dbReference type="SMART" id="SM00409">
    <property type="entry name" value="IG"/>
    <property type="match status" value="32"/>
</dbReference>
<dbReference type="STRING" id="623744.A0A553MML2"/>
<keyword evidence="9 12" id="KW-1015">Disulfide bond</keyword>
<accession>A0A553MML2</accession>
<evidence type="ECO:0000256" key="12">
    <source>
        <dbReference type="PROSITE-ProRule" id="PRU00076"/>
    </source>
</evidence>
<dbReference type="InterPro" id="IPR000742">
    <property type="entry name" value="EGF"/>
</dbReference>
<dbReference type="InterPro" id="IPR001881">
    <property type="entry name" value="EGF-like_Ca-bd_dom"/>
</dbReference>
<dbReference type="Gene3D" id="2.20.100.10">
    <property type="entry name" value="Thrombospondin type-1 (TSP1) repeat"/>
    <property type="match status" value="1"/>
</dbReference>
<dbReference type="Pfam" id="PF12662">
    <property type="entry name" value="cEGF"/>
    <property type="match status" value="1"/>
</dbReference>
<feature type="domain" description="Ig-like" evidence="15">
    <location>
        <begin position="518"/>
        <end position="601"/>
    </location>
</feature>
<dbReference type="Pfam" id="PF13927">
    <property type="entry name" value="Ig_3"/>
    <property type="match status" value="11"/>
</dbReference>
<dbReference type="GO" id="GO:0030424">
    <property type="term" value="C:axon"/>
    <property type="evidence" value="ECO:0007669"/>
    <property type="project" value="TreeGrafter"/>
</dbReference>
<dbReference type="SMART" id="SM00209">
    <property type="entry name" value="TSP1"/>
    <property type="match status" value="1"/>
</dbReference>
<feature type="domain" description="Ig-like" evidence="15">
    <location>
        <begin position="1402"/>
        <end position="1492"/>
    </location>
</feature>
<dbReference type="InterPro" id="IPR007110">
    <property type="entry name" value="Ig-like_dom"/>
</dbReference>
<dbReference type="GO" id="GO:0098632">
    <property type="term" value="F:cell-cell adhesion mediator activity"/>
    <property type="evidence" value="ECO:0007669"/>
    <property type="project" value="TreeGrafter"/>
</dbReference>
<dbReference type="PROSITE" id="PS01187">
    <property type="entry name" value="EGF_CA"/>
    <property type="match status" value="4"/>
</dbReference>
<feature type="domain" description="Nidogen G2 beta-barrel" evidence="16">
    <location>
        <begin position="3372"/>
        <end position="3594"/>
    </location>
</feature>
<feature type="chain" id="PRO_5022235697" description="Hemicentin-2" evidence="13">
    <location>
        <begin position="22"/>
        <end position="4115"/>
    </location>
</feature>
<dbReference type="InterPro" id="IPR003599">
    <property type="entry name" value="Ig_sub"/>
</dbReference>
<evidence type="ECO:0000259" key="16">
    <source>
        <dbReference type="PROSITE" id="PS50993"/>
    </source>
</evidence>
<dbReference type="InterPro" id="IPR013098">
    <property type="entry name" value="Ig_I-set"/>
</dbReference>
<dbReference type="PROSITE" id="PS50993">
    <property type="entry name" value="NIDOGEN_G2"/>
    <property type="match status" value="1"/>
</dbReference>
<dbReference type="InterPro" id="IPR013783">
    <property type="entry name" value="Ig-like_fold"/>
</dbReference>
<feature type="domain" description="Ig-like" evidence="15">
    <location>
        <begin position="3135"/>
        <end position="3216"/>
    </location>
</feature>
<keyword evidence="2" id="KW-0964">Secreted</keyword>
<dbReference type="Pfam" id="PF25106">
    <property type="entry name" value="VWA_4"/>
    <property type="match status" value="1"/>
</dbReference>
<dbReference type="Pfam" id="PF13895">
    <property type="entry name" value="Ig_2"/>
    <property type="match status" value="1"/>
</dbReference>
<feature type="domain" description="Ig-like" evidence="15">
    <location>
        <begin position="787"/>
        <end position="879"/>
    </location>
</feature>
<feature type="domain" description="Ig-like" evidence="15">
    <location>
        <begin position="1969"/>
        <end position="2053"/>
    </location>
</feature>
<dbReference type="FunFam" id="2.60.40.10:FF:000186">
    <property type="entry name" value="Hemicentin 1"/>
    <property type="match status" value="2"/>
</dbReference>
<dbReference type="SUPFAM" id="SSF53300">
    <property type="entry name" value="vWA-like"/>
    <property type="match status" value="1"/>
</dbReference>
<dbReference type="SMART" id="SM00181">
    <property type="entry name" value="EGF"/>
    <property type="match status" value="8"/>
</dbReference>
<dbReference type="GO" id="GO:0007156">
    <property type="term" value="P:homophilic cell adhesion via plasma membrane adhesion molecules"/>
    <property type="evidence" value="ECO:0007669"/>
    <property type="project" value="TreeGrafter"/>
</dbReference>
<dbReference type="InterPro" id="IPR056475">
    <property type="entry name" value="GBD_Hemicentin/VWA7"/>
</dbReference>
<feature type="domain" description="Ig-like" evidence="15">
    <location>
        <begin position="3224"/>
        <end position="3308"/>
    </location>
</feature>
<reference evidence="17 18" key="1">
    <citation type="journal article" date="2019" name="Sci. Data">
        <title>Hybrid genome assembly and annotation of Danionella translucida.</title>
        <authorList>
            <person name="Kadobianskyi M."/>
            <person name="Schulze L."/>
            <person name="Schuelke M."/>
            <person name="Judkewitz B."/>
        </authorList>
    </citation>
    <scope>NUCLEOTIDE SEQUENCE [LARGE SCALE GENOMIC DNA]</scope>
    <source>
        <strain evidence="17 18">Bolton</strain>
    </source>
</reference>
<feature type="domain" description="Ig-like" evidence="15">
    <location>
        <begin position="2864"/>
        <end position="2949"/>
    </location>
</feature>
<feature type="domain" description="Ig-like" evidence="15">
    <location>
        <begin position="2150"/>
        <end position="2238"/>
    </location>
</feature>
<feature type="disulfide bond" evidence="12">
    <location>
        <begin position="3612"/>
        <end position="3622"/>
    </location>
</feature>
<feature type="domain" description="Ig-like" evidence="15">
    <location>
        <begin position="609"/>
        <end position="694"/>
    </location>
</feature>
<dbReference type="FunFam" id="2.10.25.10:FF:000010">
    <property type="entry name" value="Pro-epidermal growth factor"/>
    <property type="match status" value="1"/>
</dbReference>
<dbReference type="Gene3D" id="2.10.25.10">
    <property type="entry name" value="Laminin"/>
    <property type="match status" value="8"/>
</dbReference>
<dbReference type="InterPro" id="IPR056861">
    <property type="entry name" value="HMCN1-like_VWA"/>
</dbReference>
<dbReference type="FunFam" id="2.10.25.10:FF:000210">
    <property type="entry name" value="Hemicentin 1"/>
    <property type="match status" value="1"/>
</dbReference>
<dbReference type="InterPro" id="IPR003598">
    <property type="entry name" value="Ig_sub2"/>
</dbReference>
<evidence type="ECO:0000256" key="7">
    <source>
        <dbReference type="ARBA" id="ARBA00022737"/>
    </source>
</evidence>
<dbReference type="SUPFAM" id="SSF48726">
    <property type="entry name" value="Immunoglobulin"/>
    <property type="match status" value="32"/>
</dbReference>
<evidence type="ECO:0000313" key="17">
    <source>
        <dbReference type="EMBL" id="TRY54402.1"/>
    </source>
</evidence>
<evidence type="ECO:0000259" key="14">
    <source>
        <dbReference type="PROSITE" id="PS50026"/>
    </source>
</evidence>
<dbReference type="SUPFAM" id="SSF82895">
    <property type="entry name" value="TSP-1 type 1 repeat"/>
    <property type="match status" value="1"/>
</dbReference>
<dbReference type="Pfam" id="PF00090">
    <property type="entry name" value="TSP_1"/>
    <property type="match status" value="1"/>
</dbReference>
<dbReference type="InterPro" id="IPR018097">
    <property type="entry name" value="EGF_Ca-bd_CS"/>
</dbReference>
<dbReference type="Gene3D" id="2.40.155.10">
    <property type="entry name" value="Green fluorescent protein"/>
    <property type="match status" value="1"/>
</dbReference>
<dbReference type="FunFam" id="2.60.40.10:FF:001348">
    <property type="entry name" value="Hemicentin 2"/>
    <property type="match status" value="1"/>
</dbReference>
<sequence length="4115" mass="444086">MKGFFVCLVVFALALTRSARCSSVSPVRSHSGADDSASSLAFVFDVTGSMYDDLKQVIEGASGILERTLSRRTRPIKNFVLVPFHDPDIGPVSITTDPKKFQKDLQELFVQGGGDCPEMSIGAIKKALEVSLPGSFIYVFTDARAKDYRLKRDVLQLVQLRQSQVVFVLTGDCGDRSQPGYRAYEEIAATSSGQIFHLDKQQVNEVLKWVEETVQAMKVHLLSSDHETAQESQWDVPFDPNLKEVTVSLSGPAPQIELRDPIGRIVGERQGLRELLNIPNSARVVNLKNPQPGPWILKVACSGRHSLRVTGVSNLDFRAGFSNVPVSEFSSTRERPIKGIPAHMMLKCSGLKPPGLVSTTELMSLGGRTLRTIPVPLPSDRGTGGIWNVPEFKTPSQSFFIKVLGNDADGYSFQRLSSVSYTNIIPEPPLVTMASIIRGFYMQPATIDCSVESDLPYKLRFIRDGSILGKERTFESSGKASWDIAHASGGDEGAYECVAQSSAGMGRALTQLTVREPPPVLHPPVNVTSSLGTVAVLSCQVQGSVRHNLTWYRGGTALTSRSGRVKLLDNSSLQIRGVQSQDAGAYQCRASNPQGESQALVWLLVPESPSVVVSPQTHSFSLGAEVHISCSASGSPPPKLFWSHGNSILLNTHRTSISPFGMLTIREANPKDSGNYTCMATNEAGTASQSVILSYAGIAAVQQVVMVLAGEDAILECGSTGTPPPLVQWKKGDLDLGSVPFAEQDVHNGTLRIRGVQELDSGDYTCVASNMAGSSSAVVVLQVGAAPTFSESPVDITVGVGDNVSLPCFAHGFPKPSLMWRRQDGRPIFAKSSGHVSTSQLPSGALQIQSVWVDDEGLYVCEAKNQFGSISALARVTVTGLEPPLLVEGVPSITTMMGQPLNLPCRLINGIPLPERIWSHNGKQVRVGGRVFIRSDGSLHVDRSVPDDAGTYTCTAISVAGSANITITVEVHAPPEIRAGPLHYTVNEGAPVTLTCEANGIPKPTITWSKGRNPLNKLESAALEVADGSLFIFSPREEDAGLYVCTASSAVGYTSREMHLSVNSKPRIIGADGPQSPVKLAAELGSEVILPCEVQGRPTPLISDVRLIDSKAYTCSAANPAGNVSLTYNLQVQAKPKIQPAPTSLKALIGQTVVLPCVVQGEPSPQISWLHNGLPVGSDRMLKITAVQRSDSGTYSCVVRNSAGQDSNEIALEVLEGPYFETHGEGIIESVANRQVVIPCPARGSPPPLVRWFRNGLEIQMELGVSQAEDGSLLIGSASASHSGDFKCVATNEAGSVERKTRLQVNVPPEIQDEGQHLNLTVTLKQPLTLGCDAVGIPTPTITWMKDNRPVLETPGVYLQNGKRLLKIYRVQHDHAGRFSCTAQNSAGEAQRQFTIEVQAPPVISGTSGIQEVTVMAGQEVDMQCRVSGRPLPTVEWTHDGEVLSRDGDPHVEFLENGQRLKVKSVRLRDRGLYQCMATNNAGTQTRQFRLIVQAAPIIRDSGEDSQVTVVLGFPSVLHCEVEGIPLPTITWLKDNHPIVSSPQLTYTQGGQSLRVAAARVEDAGAYTCRASNPAGTAHRHYTLQILVPPQIEGDSTILSFSRKEEKVRINGTLTLSCLAKGFPEPVTQWFKDGQLLNGNTHAGLRVNSHMLHIENALMSHEGQYTCVVTNSAGEDKRDFHLTIQVPPIFHRVTNGAADFTLGEGEGDEEDPDAPDGMMERREVVLGHSVSLSCESNAIPPPRLSWFRQGRELTSSDGVVLLPGGNTLQIPRVLAEDAGRYTCQAVNEAGEDRMHYYLEVLVPPVISGETEEFMLEMDAVVNTTVSLRCDVSGNPTPSILSVQMSDAAGFQCVAENKAGTVERLYTLSVQVPPRIVGRREEELSVVEGHMISLLCDVQAYPPADIIWTKDGQMLEFTTGVHILPGGQMLQLPRAGQQDGGQYVCTATNPAGQDQKSILLTVYALPSLVPRLESESEVRTPLIGSTLILRCEAKGVPEPEVTWYRNGLQLAAGNGLRIERQQLEIVGVQVADGGVYTCKVSNIAGQVDRTFRVTVHVPPVMEGSLLETLTQNLGSHITLICEASGIPTPNISWLKDGEPIESSLKWNWSARGNRLELGPLQLTHAGTYTCIARNTEGQTQKDYSLIVNAPPTIIDSGHPSEVSTTLGEELTLECQVMGSPSPKVSWLKNGKTLENGNSERTLISPDGSTLTLLSAKPEDSGTYTCLAVSSAGQESKIFTLFVLVPPSISGESSVPREVHSTQHSVVTLECKATGMPPPQISWLRDGHPLLLSPRVRLLSADSLLRIAPVQLSDSGIYTCVARSRAGQAELNFNLQVQAPPAVERTEPTEQVAVVLGSSVTLTCEARGVPPPTLSWLKDGQPLSLHRNLLLDGQESRFVLSEVSPSDGGLYSCVASNQAGSSTKTFNLTVLEPPKISGSQSPEEQLVAVDSVLELECVATGSPPPTLSWLKDGRPLQDNVAVMERDGQLLRINKVQANDAGLYTCLASSPAGEDGRNHWVRVQLPPTLLGSNEIRTVSVPAKGHLTLECQTDSDPPPDIEWYKDNVKLHFGGRIQSIAGGQYLEIQDIRMQDSGQYSCVVTNLAGSTSLFFTVEILLPPVIREGSSLIIAHVSQDAVLPCEVDGAPSSSVLWRKDGAPVPHHNTVQLSDVGRYYCSVSNQAGSDHRGMDLKVYVGPSISPGPFNVTVVTGQRATLSCESTGIPAPQVSWKRNGSPLSSLIITSPSAEDEGYFECTVTNEVGEERRVIEVILQVPPVIKDDVGSVTAIKMSPVVLPCHATGRPEPVISWNKNWMQLGTRGGSYRVLPTGALEILAATPSHAGKYTCSARNPVGVAYKHVTLTVQEPPEIRPMAEELQVVLHHSVILPCEVQGFPRPSITWQREGVPVATGHRLAILPNGSLKFSRVTLGDAGTYQCLAQNEAGTGMGQTKLTLQVPPVLSVPRLEYMVVLGQPVSLDCTADGQPKPEVTWNKERRPVVEGSHLRLFSNGTLHIIATQRSDGGIYTCSARNSVGKASHDIRLVVHTPPQIFVAQSEMSIMQGLRVVLPCAAKGVPEPKLSWEKLGIPLVNQPGKYTLRESGGLIIDRAEPGDAGVFTCVATNTAGTARWDIRLTVNMRPAFKELPGDVTLNRGQSLTLSCHADGTPTPTITWTSNNKPYSAASVDEAGRSSVMIENVTTSDGGTYACIAENTVGLIRALSFVRIREPPTLRGEAHTSQTVVQGKAAMLDCTVSGDPVPSLRWHKDGQPLLGSLRFHPLRNGSLALYTATIGDSGEYRCVAESEAGAAERTISLKVQVPGGFSNWEEWGPCSVTCGQGIQERIRFCNNPPPANGGPLCEGPSVNSRKCQATLCPGESPRRARGSLIGMVNEKEFGVAFLEANITENEMDGTSTLEAHVENIPPSIGPLLRILVSVFTPVYWTTVYQTLETQNGFSVTGGQFRQESQLEFDTGEVLRLTHVARGLDAEGALLVDIVINGFVPPMLSTSNLKLQEFDESYVQTGSGQLYSWSTQNHIRDGAPLTLRCNHSVAFEGPESRQGPLLQLLRLTGISSIYNLYSLSLDFKMTASLLIPEGNGETCPRGFVLDTASYCADEDECAADSPCSHSCNNIMGGFSCACPSGFTISMESNTCQDIDECTQGSHLCHPNQQCVNTIGTYRCQAKCGLGFKPSIAGTSCEDVDECQESAVSPCQQHCFNTLGSFRCTCHPGYQLLGQRCLDINECLRNVCPAHQQCRNTEGGYQCFDSCPAGMTTAENGVCVGKESLDENPDYFVSKRLTGLVLADIDECQDGSHMCRYSQICQNTIGGYGCVCPRGYHSQGVGRPCMDIDECAQVPSPCAFQCRNVPGSFRCLCPPGTVLLGDGRSCAGLERGHIFSNATRVHARLRPQLVSTVERPFLTRLSPCQHECRNTLGSYQCTCPPGYQLLSNGRTCKDIDECAVQGVQCGPNQMCFNTRGGYQCLDTPCPTSYQRGRNPGTCYRPCSSRLDCGSVTSFPLLQYKLLTLPLGIPAQHNVVRLSAFSESGVLQDNTSFTILEQAGDHGDRPFGIRDEAGRGIIFTLKPLDWSGLVRLRVQATTRSEQGRITYQSIFIIYISISKYPY</sequence>
<feature type="domain" description="Ig-like" evidence="15">
    <location>
        <begin position="975"/>
        <end position="1061"/>
    </location>
</feature>
<comment type="caution">
    <text evidence="17">The sequence shown here is derived from an EMBL/GenBank/DDBJ whole genome shotgun (WGS) entry which is preliminary data.</text>
</comment>
<feature type="domain" description="Ig-like" evidence="15">
    <location>
        <begin position="1136"/>
        <end position="1213"/>
    </location>
</feature>
<feature type="domain" description="Ig-like" evidence="15">
    <location>
        <begin position="428"/>
        <end position="513"/>
    </location>
</feature>
<dbReference type="InterPro" id="IPR006605">
    <property type="entry name" value="G2_nidogen/fibulin_G2F"/>
</dbReference>
<feature type="domain" description="EGF-like" evidence="14">
    <location>
        <begin position="3798"/>
        <end position="3833"/>
    </location>
</feature>
<dbReference type="InterPro" id="IPR036465">
    <property type="entry name" value="vWFA_dom_sf"/>
</dbReference>
<keyword evidence="18" id="KW-1185">Reference proteome</keyword>
<dbReference type="GO" id="GO:0005509">
    <property type="term" value="F:calcium ion binding"/>
    <property type="evidence" value="ECO:0007669"/>
    <property type="project" value="InterPro"/>
</dbReference>
<dbReference type="Pfam" id="PF07645">
    <property type="entry name" value="EGF_CA"/>
    <property type="match status" value="6"/>
</dbReference>
<keyword evidence="3" id="KW-0272">Extracellular matrix</keyword>
<keyword evidence="6 13" id="KW-0732">Signal</keyword>
<evidence type="ECO:0000256" key="13">
    <source>
        <dbReference type="SAM" id="SignalP"/>
    </source>
</evidence>
<evidence type="ECO:0000256" key="3">
    <source>
        <dbReference type="ARBA" id="ARBA00022530"/>
    </source>
</evidence>
<protein>
    <recommendedName>
        <fullName evidence="19">Hemicentin-2</fullName>
    </recommendedName>
</protein>
<feature type="domain" description="Ig-like" evidence="15">
    <location>
        <begin position="2694"/>
        <end position="2766"/>
    </location>
</feature>
<dbReference type="FunFam" id="2.60.40.10:FF:000032">
    <property type="entry name" value="palladin isoform X1"/>
    <property type="match status" value="7"/>
</dbReference>
<feature type="domain" description="Ig-like" evidence="15">
    <location>
        <begin position="1873"/>
        <end position="1960"/>
    </location>
</feature>
<evidence type="ECO:0000256" key="6">
    <source>
        <dbReference type="ARBA" id="ARBA00022729"/>
    </source>
</evidence>
<keyword evidence="8" id="KW-0106">Calcium</keyword>
<dbReference type="PROSITE" id="PS50092">
    <property type="entry name" value="TSP1"/>
    <property type="match status" value="1"/>
</dbReference>
<evidence type="ECO:0000256" key="1">
    <source>
        <dbReference type="ARBA" id="ARBA00004498"/>
    </source>
</evidence>
<dbReference type="PANTHER" id="PTHR10075">
    <property type="entry name" value="BASIGIN RELATED"/>
    <property type="match status" value="1"/>
</dbReference>
<dbReference type="InterPro" id="IPR026823">
    <property type="entry name" value="cEGF"/>
</dbReference>
<dbReference type="PROSITE" id="PS00010">
    <property type="entry name" value="ASX_HYDROXYL"/>
    <property type="match status" value="4"/>
</dbReference>
<dbReference type="PROSITE" id="PS50026">
    <property type="entry name" value="EGF_3"/>
    <property type="match status" value="4"/>
</dbReference>
<feature type="domain" description="Ig-like" evidence="15">
    <location>
        <begin position="883"/>
        <end position="966"/>
    </location>
</feature>